<keyword evidence="2" id="KW-0444">Lipid biosynthesis</keyword>
<proteinExistence type="predicted"/>
<feature type="transmembrane region" description="Helical" evidence="7">
    <location>
        <begin position="153"/>
        <end position="173"/>
    </location>
</feature>
<evidence type="ECO:0000256" key="1">
    <source>
        <dbReference type="ARBA" id="ARBA00005105"/>
    </source>
</evidence>
<sequence length="941" mass="109898">MDPSQPGSPSSPRFFSWDEIKTYSSQTPERWLVIDRKVYDISQFHKRHPGGSRVISHYAGQDATDPFTAFHLDKNLVRTYLKPLFIGELAADQPSFEPNKNKELVEDFRELRATVEKMGLLNSNHLFFLLSLLHILLLDVSAWLNIWYFGTSLVPFLITALLLGTVQAQAGWLQHDFGHLSVFGKSKWNHWIHKFVIGHLKGAPASWWNHWHFQHHAKPNCFRKDPDLNMHPLLFALGKILSVELGIKKKKFMPYNHQHKYFFLLGPPALVPLYLQWYVFYFVVQRKKWVDLAWMVTFYLRFFITYSFLLDLKSLLCLFLLLRVIESHWFVWVTQMNHIPMTIDYDKNMDWLSMQLQATCNVNQSLFNDWFTGHLNFQIEHHLFPTMPRHNYWKVTHLVKSICAKHGIQYQSKPLLTAFADVVCSLKESGQLWLDAYLHKTRPVRPPGGAEKDSARFPEASVGGEMASQQGETGVRQRREDDPAVDLSGPSRWFTWDEIGLRTGQGDPPQERWLVIDRKVYDVSRFYRRHPGGSRTIASYAGQDATDPFTAFHVDKTLVRKHMASLLIGELAPDQPSFEPSKNKLLIEDFRELLSTVKNMGLFKPNQFFFFLTLLHILLLDAAGWFVLWYFGISIVSFFIATVLLTFAQSQAGWLQHDLGHLSVFSNPKWNHLFHEFVMCHLKGLSAHWWSLHHSQHHAKPNCFQKDPDVSFHPVILSLGKPLSLELGLQKKKYMPYNYQHKYFFFTLPLIVVPTFQVYSLYFILQRKLWREMAWTVAYFIRFFISFNPILGFKGALGYLFLLNVLESILFTWISQTSHLPMHIDHDKNMDWFSTQLQATCNVNQSFFNDWVTGHLNFQIEHHLFPTMPRHNFWKATPLVKSMCAKHGIEYQSKSLFTGFADIVHSLKVAGEIWFKTYHLEQKTQNPKICLQQGKKGEETQ</sequence>
<dbReference type="InterPro" id="IPR001199">
    <property type="entry name" value="Cyt_B5-like_heme/steroid-bd"/>
</dbReference>
<accession>A0AAW1C8P8</accession>
<keyword evidence="10" id="KW-1185">Reference proteome</keyword>
<dbReference type="GO" id="GO:0016020">
    <property type="term" value="C:membrane"/>
    <property type="evidence" value="ECO:0007669"/>
    <property type="project" value="TreeGrafter"/>
</dbReference>
<keyword evidence="4" id="KW-0443">Lipid metabolism</keyword>
<evidence type="ECO:0000256" key="4">
    <source>
        <dbReference type="ARBA" id="ARBA00023098"/>
    </source>
</evidence>
<keyword evidence="7" id="KW-0472">Membrane</keyword>
<dbReference type="EMBL" id="JAOTOJ010000001">
    <property type="protein sequence ID" value="KAK9410187.1"/>
    <property type="molecule type" value="Genomic_DNA"/>
</dbReference>
<gene>
    <name evidence="9" type="ORF">NXF25_001362</name>
</gene>
<dbReference type="InterPro" id="IPR036400">
    <property type="entry name" value="Cyt_B5-like_heme/steroid_sf"/>
</dbReference>
<comment type="pathway">
    <text evidence="1">Lipid metabolism; polyunsaturated fatty acid biosynthesis.</text>
</comment>
<dbReference type="PANTHER" id="PTHR19353">
    <property type="entry name" value="FATTY ACID DESATURASE 2"/>
    <property type="match status" value="1"/>
</dbReference>
<evidence type="ECO:0000256" key="3">
    <source>
        <dbReference type="ARBA" id="ARBA00022832"/>
    </source>
</evidence>
<dbReference type="Pfam" id="PF00487">
    <property type="entry name" value="FA_desaturase"/>
    <property type="match status" value="2"/>
</dbReference>
<dbReference type="InterPro" id="IPR005804">
    <property type="entry name" value="FA_desaturase_dom"/>
</dbReference>
<evidence type="ECO:0000313" key="10">
    <source>
        <dbReference type="Proteomes" id="UP001474421"/>
    </source>
</evidence>
<dbReference type="AlphaFoldDB" id="A0AAW1C8P8"/>
<feature type="transmembrane region" description="Helical" evidence="7">
    <location>
        <begin position="608"/>
        <end position="641"/>
    </location>
</feature>
<dbReference type="Pfam" id="PF00173">
    <property type="entry name" value="Cyt-b5"/>
    <property type="match status" value="2"/>
</dbReference>
<dbReference type="Gene3D" id="3.10.120.10">
    <property type="entry name" value="Cytochrome b5-like heme/steroid binding domain"/>
    <property type="match status" value="2"/>
</dbReference>
<evidence type="ECO:0000256" key="2">
    <source>
        <dbReference type="ARBA" id="ARBA00022516"/>
    </source>
</evidence>
<feature type="region of interest" description="Disordered" evidence="6">
    <location>
        <begin position="444"/>
        <end position="485"/>
    </location>
</feature>
<name>A0AAW1C8P8_CROAD</name>
<feature type="domain" description="Cytochrome b5 heme-binding" evidence="8">
    <location>
        <begin position="491"/>
        <end position="572"/>
    </location>
</feature>
<dbReference type="Proteomes" id="UP001474421">
    <property type="component" value="Unassembled WGS sequence"/>
</dbReference>
<dbReference type="GO" id="GO:0006633">
    <property type="term" value="P:fatty acid biosynthetic process"/>
    <property type="evidence" value="ECO:0007669"/>
    <property type="project" value="UniProtKB-KW"/>
</dbReference>
<dbReference type="GO" id="GO:0016717">
    <property type="term" value="F:oxidoreductase activity, acting on paired donors, with oxidation of a pair of donors resulting in the reduction of molecular oxygen to two molecules of water"/>
    <property type="evidence" value="ECO:0007669"/>
    <property type="project" value="TreeGrafter"/>
</dbReference>
<dbReference type="PROSITE" id="PS50255">
    <property type="entry name" value="CYTOCHROME_B5_2"/>
    <property type="match status" value="2"/>
</dbReference>
<keyword evidence="7" id="KW-0812">Transmembrane</keyword>
<evidence type="ECO:0000256" key="6">
    <source>
        <dbReference type="SAM" id="MobiDB-lite"/>
    </source>
</evidence>
<evidence type="ECO:0000256" key="5">
    <source>
        <dbReference type="ARBA" id="ARBA00023160"/>
    </source>
</evidence>
<evidence type="ECO:0000313" key="9">
    <source>
        <dbReference type="EMBL" id="KAK9410187.1"/>
    </source>
</evidence>
<evidence type="ECO:0000256" key="7">
    <source>
        <dbReference type="SAM" id="Phobius"/>
    </source>
</evidence>
<protein>
    <submittedName>
        <fullName evidence="9">Fatty acid desaturase 1-like</fullName>
    </submittedName>
</protein>
<comment type="caution">
    <text evidence="9">The sequence shown here is derived from an EMBL/GenBank/DDBJ whole genome shotgun (WGS) entry which is preliminary data.</text>
</comment>
<reference evidence="9 10" key="1">
    <citation type="journal article" date="2024" name="Proc. Natl. Acad. Sci. U.S.A.">
        <title>The genetic regulatory architecture and epigenomic basis for age-related changes in rattlesnake venom.</title>
        <authorList>
            <person name="Hogan M.P."/>
            <person name="Holding M.L."/>
            <person name="Nystrom G.S."/>
            <person name="Colston T.J."/>
            <person name="Bartlett D.A."/>
            <person name="Mason A.J."/>
            <person name="Ellsworth S.A."/>
            <person name="Rautsaw R.M."/>
            <person name="Lawrence K.C."/>
            <person name="Strickland J.L."/>
            <person name="He B."/>
            <person name="Fraser P."/>
            <person name="Margres M.J."/>
            <person name="Gilbert D.M."/>
            <person name="Gibbs H.L."/>
            <person name="Parkinson C.L."/>
            <person name="Rokyta D.R."/>
        </authorList>
    </citation>
    <scope>NUCLEOTIDE SEQUENCE [LARGE SCALE GENOMIC DNA]</scope>
    <source>
        <strain evidence="9">DRR0105</strain>
    </source>
</reference>
<feature type="transmembrane region" description="Helical" evidence="7">
    <location>
        <begin position="261"/>
        <end position="283"/>
    </location>
</feature>
<dbReference type="SMART" id="SM01117">
    <property type="entry name" value="Cyt-b5"/>
    <property type="match status" value="2"/>
</dbReference>
<keyword evidence="7" id="KW-1133">Transmembrane helix</keyword>
<dbReference type="PRINTS" id="PR00363">
    <property type="entry name" value="CYTOCHROMEB5"/>
</dbReference>
<feature type="transmembrane region" description="Helical" evidence="7">
    <location>
        <begin position="126"/>
        <end position="147"/>
    </location>
</feature>
<organism evidence="9 10">
    <name type="scientific">Crotalus adamanteus</name>
    <name type="common">Eastern diamondback rattlesnake</name>
    <dbReference type="NCBI Taxonomy" id="8729"/>
    <lineage>
        <taxon>Eukaryota</taxon>
        <taxon>Metazoa</taxon>
        <taxon>Chordata</taxon>
        <taxon>Craniata</taxon>
        <taxon>Vertebrata</taxon>
        <taxon>Euteleostomi</taxon>
        <taxon>Lepidosauria</taxon>
        <taxon>Squamata</taxon>
        <taxon>Bifurcata</taxon>
        <taxon>Unidentata</taxon>
        <taxon>Episquamata</taxon>
        <taxon>Toxicofera</taxon>
        <taxon>Serpentes</taxon>
        <taxon>Colubroidea</taxon>
        <taxon>Viperidae</taxon>
        <taxon>Crotalinae</taxon>
        <taxon>Crotalus</taxon>
    </lineage>
</organism>
<feature type="transmembrane region" description="Helical" evidence="7">
    <location>
        <begin position="303"/>
        <end position="322"/>
    </location>
</feature>
<dbReference type="CDD" id="cd03506">
    <property type="entry name" value="Delta6-FADS-like"/>
    <property type="match status" value="2"/>
</dbReference>
<keyword evidence="5" id="KW-0275">Fatty acid biosynthesis</keyword>
<keyword evidence="3" id="KW-0276">Fatty acid metabolism</keyword>
<feature type="transmembrane region" description="Helical" evidence="7">
    <location>
        <begin position="743"/>
        <end position="765"/>
    </location>
</feature>
<feature type="domain" description="Cytochrome b5 heme-binding" evidence="8">
    <location>
        <begin position="12"/>
        <end position="90"/>
    </location>
</feature>
<dbReference type="SUPFAM" id="SSF55856">
    <property type="entry name" value="Cytochrome b5-like heme/steroid binding domain"/>
    <property type="match status" value="2"/>
</dbReference>
<dbReference type="InterPro" id="IPR012171">
    <property type="entry name" value="Fatty_acid_desaturase"/>
</dbReference>
<evidence type="ECO:0000259" key="8">
    <source>
        <dbReference type="PROSITE" id="PS50255"/>
    </source>
</evidence>
<dbReference type="PANTHER" id="PTHR19353:SF57">
    <property type="entry name" value="ACYL-COA (8-3)-DESATURASE"/>
    <property type="match status" value="1"/>
</dbReference>